<evidence type="ECO:0000256" key="6">
    <source>
        <dbReference type="ARBA" id="ARBA00023004"/>
    </source>
</evidence>
<evidence type="ECO:0000256" key="11">
    <source>
        <dbReference type="RuleBase" id="RU003357"/>
    </source>
</evidence>
<gene>
    <name evidence="15" type="ORF">SAMN05216283_101729</name>
</gene>
<dbReference type="Gene3D" id="2.40.170.20">
    <property type="entry name" value="TonB-dependent receptor, beta-barrel domain"/>
    <property type="match status" value="1"/>
</dbReference>
<dbReference type="Proteomes" id="UP000198964">
    <property type="component" value="Unassembled WGS sequence"/>
</dbReference>
<organism evidence="15 16">
    <name type="scientific">Sunxiuqinia elliptica</name>
    <dbReference type="NCBI Taxonomy" id="655355"/>
    <lineage>
        <taxon>Bacteria</taxon>
        <taxon>Pseudomonadati</taxon>
        <taxon>Bacteroidota</taxon>
        <taxon>Bacteroidia</taxon>
        <taxon>Marinilabiliales</taxon>
        <taxon>Prolixibacteraceae</taxon>
        <taxon>Sunxiuqinia</taxon>
    </lineage>
</organism>
<dbReference type="InterPro" id="IPR036942">
    <property type="entry name" value="Beta-barrel_TonB_sf"/>
</dbReference>
<protein>
    <submittedName>
        <fullName evidence="15">TonB-linked outer membrane protein, SusC/RagA family</fullName>
    </submittedName>
</protein>
<dbReference type="AlphaFoldDB" id="A0A1I2CHA2"/>
<evidence type="ECO:0000256" key="9">
    <source>
        <dbReference type="ARBA" id="ARBA00023237"/>
    </source>
</evidence>
<dbReference type="EMBL" id="FONW01000001">
    <property type="protein sequence ID" value="SFE67505.1"/>
    <property type="molecule type" value="Genomic_DNA"/>
</dbReference>
<dbReference type="InterPro" id="IPR008969">
    <property type="entry name" value="CarboxyPept-like_regulatory"/>
</dbReference>
<evidence type="ECO:0000256" key="8">
    <source>
        <dbReference type="ARBA" id="ARBA00023136"/>
    </source>
</evidence>
<dbReference type="Pfam" id="PF13715">
    <property type="entry name" value="CarbopepD_reg_2"/>
    <property type="match status" value="1"/>
</dbReference>
<evidence type="ECO:0000313" key="16">
    <source>
        <dbReference type="Proteomes" id="UP000198964"/>
    </source>
</evidence>
<keyword evidence="4" id="KW-0410">Iron transport</keyword>
<keyword evidence="2 10" id="KW-0813">Transport</keyword>
<dbReference type="InterPro" id="IPR012910">
    <property type="entry name" value="Plug_dom"/>
</dbReference>
<dbReference type="SUPFAM" id="SSF49464">
    <property type="entry name" value="Carboxypeptidase regulatory domain-like"/>
    <property type="match status" value="1"/>
</dbReference>
<dbReference type="InterPro" id="IPR000531">
    <property type="entry name" value="Beta-barrel_TonB"/>
</dbReference>
<dbReference type="SUPFAM" id="SSF56935">
    <property type="entry name" value="Porins"/>
    <property type="match status" value="1"/>
</dbReference>
<keyword evidence="7 11" id="KW-0798">TonB box</keyword>
<reference evidence="15 16" key="1">
    <citation type="submission" date="2016-10" db="EMBL/GenBank/DDBJ databases">
        <authorList>
            <person name="de Groot N.N."/>
        </authorList>
    </citation>
    <scope>NUCLEOTIDE SEQUENCE [LARGE SCALE GENOMIC DNA]</scope>
    <source>
        <strain evidence="15 16">CGMCC 1.9156</strain>
    </source>
</reference>
<dbReference type="InterPro" id="IPR023996">
    <property type="entry name" value="TonB-dep_OMP_SusC/RagA"/>
</dbReference>
<comment type="similarity">
    <text evidence="10 11">Belongs to the TonB-dependent receptor family.</text>
</comment>
<feature type="domain" description="Secretin/TonB short N-terminal" evidence="13">
    <location>
        <begin position="72"/>
        <end position="120"/>
    </location>
</feature>
<evidence type="ECO:0000313" key="15">
    <source>
        <dbReference type="EMBL" id="SFE67505.1"/>
    </source>
</evidence>
<dbReference type="PROSITE" id="PS52016">
    <property type="entry name" value="TONB_DEPENDENT_REC_3"/>
    <property type="match status" value="1"/>
</dbReference>
<evidence type="ECO:0000256" key="4">
    <source>
        <dbReference type="ARBA" id="ARBA00022496"/>
    </source>
</evidence>
<keyword evidence="4" id="KW-0406">Ion transport</keyword>
<dbReference type="InterPro" id="IPR039426">
    <property type="entry name" value="TonB-dep_rcpt-like"/>
</dbReference>
<sequence>MKKIFFSPDSYESGIRQIMRIMKLTTLCLLLTVLSLSAANSYSQQLKLNLNLRDASIIEVFNEIEEQSELGFLFNNDQLDLKQKHTIKVSNASISEVMGMLLGGSPLSYKMIERNIIITQDNGVLNQQEGRNVTGVVTDEEGFPLPGVSIIVKGTTTGTISDVNGKFSLDVPANSKALVFSFIGMETQEVKWDGRGVMNIELRTSTIGLDEVVAIGYGVKKKVNLTGSVATVDTKIIEDRPTENLLKSLQGTIPGVTIISRPGSTSINIRGRGNLKASEPLYIVDGIEVSSDFFQNIEPGAIKDISFLKDASSAAIYGSKAAYGVVLVTTKEGEKGQLKIDYNGTFGFQKPTYIPDVLNSWEYAEMYRTSELNSGSTEDGLRFSSDDVEQYRLGSNPDLYPNTNWFDEVLDEQAAFTKHSLYLSGGGEKVNYIFGLGYMNDESLTPGENNERFNFSSKTKADLKDWLEVTSNINFIYKKYKREQGAAALVEFLRVPPTQVARHTNGEWGSVRNAREATTAEINANPLRTLEEDGRANTDTKHFLGTMNAVIKPFKNVRINNQVGYRYWDYRHFSFKSKKDGVPNHLNPSAGIVSGTASEVNQMNMDWRYSEKLIYDGWINYDNTFDGVHGVGLMAGMHADTYTSKRLKVGRKNFGSNDMNAISGGSTDPDDQITTNKVDGNFALGDDFLEESTLSYFGRATYDYKQRYLFEVNFRADASSRFAKEGRWGFFPSSSVGWRVNEEQFLSHVNWIDNLKLRASWGQNGNINNIGLYDTYSTFASGGTGYIGGGVVPVLVEDRIANENLTWETTSTTDVGVDFMVLNGMFSVTADYYNRLTEDILIRANDIAVETGIGKESIPARNVGEVRNRGFEFAVNHNNQVGEVSYSVGFNASKNKNEIVNLGDNVNQLPPDGYFVLRKGESIGSFFMYEADGLYSTDDVANGNVVPYGKQVPEAGMVKFVDQLTEDTDGDGVPDAADGVINEKDRTIVANDVPDFTYGVNLDVSYKNFTLSAIGQGITGVKVYMDNEASQAFFNSSVPREWQLNNWTEENQGAHYPKLFKETDDRYKYNSIASSYWLFNASYFRVKNITLSYKIPQQLVTRAGLQKAKVYISGDNLFTIRGDQRMKDFDPERSSGRGAQIGMKTFTAGVSITF</sequence>
<dbReference type="FunFam" id="2.60.40.1120:FF:000003">
    <property type="entry name" value="Outer membrane protein Omp121"/>
    <property type="match status" value="1"/>
</dbReference>
<keyword evidence="5 10" id="KW-0812">Transmembrane</keyword>
<evidence type="ECO:0000256" key="7">
    <source>
        <dbReference type="ARBA" id="ARBA00023077"/>
    </source>
</evidence>
<dbReference type="InterPro" id="IPR037066">
    <property type="entry name" value="Plug_dom_sf"/>
</dbReference>
<feature type="domain" description="TonB-dependent receptor plug" evidence="14">
    <location>
        <begin position="222"/>
        <end position="325"/>
    </location>
</feature>
<comment type="subcellular location">
    <subcellularLocation>
        <location evidence="1 10">Cell outer membrane</location>
        <topology evidence="1 10">Multi-pass membrane protein</topology>
    </subcellularLocation>
</comment>
<evidence type="ECO:0000256" key="2">
    <source>
        <dbReference type="ARBA" id="ARBA00022448"/>
    </source>
</evidence>
<keyword evidence="8 10" id="KW-0472">Membrane</keyword>
<feature type="domain" description="TonB-dependent receptor-like beta-barrel" evidence="12">
    <location>
        <begin position="639"/>
        <end position="914"/>
    </location>
</feature>
<dbReference type="Gene3D" id="2.60.40.1120">
    <property type="entry name" value="Carboxypeptidase-like, regulatory domain"/>
    <property type="match status" value="1"/>
</dbReference>
<dbReference type="NCBIfam" id="TIGR04056">
    <property type="entry name" value="OMP_RagA_SusC"/>
    <property type="match status" value="1"/>
</dbReference>
<keyword evidence="16" id="KW-1185">Reference proteome</keyword>
<evidence type="ECO:0000259" key="14">
    <source>
        <dbReference type="Pfam" id="PF07715"/>
    </source>
</evidence>
<dbReference type="Pfam" id="PF00593">
    <property type="entry name" value="TonB_dep_Rec_b-barrel"/>
    <property type="match status" value="1"/>
</dbReference>
<evidence type="ECO:0000256" key="1">
    <source>
        <dbReference type="ARBA" id="ARBA00004571"/>
    </source>
</evidence>
<evidence type="ECO:0000256" key="5">
    <source>
        <dbReference type="ARBA" id="ARBA00022692"/>
    </source>
</evidence>
<keyword evidence="6" id="KW-0408">Iron</keyword>
<name>A0A1I2CHA2_9BACT</name>
<proteinExistence type="inferred from homology"/>
<dbReference type="Pfam" id="PF07660">
    <property type="entry name" value="STN"/>
    <property type="match status" value="1"/>
</dbReference>
<dbReference type="Pfam" id="PF07715">
    <property type="entry name" value="Plug"/>
    <property type="match status" value="1"/>
</dbReference>
<dbReference type="InterPro" id="IPR023997">
    <property type="entry name" value="TonB-dep_OMP_SusC/RagA_CS"/>
</dbReference>
<dbReference type="GO" id="GO:0006826">
    <property type="term" value="P:iron ion transport"/>
    <property type="evidence" value="ECO:0007669"/>
    <property type="project" value="UniProtKB-KW"/>
</dbReference>
<evidence type="ECO:0000256" key="3">
    <source>
        <dbReference type="ARBA" id="ARBA00022452"/>
    </source>
</evidence>
<keyword evidence="3 10" id="KW-1134">Transmembrane beta strand</keyword>
<dbReference type="InterPro" id="IPR011662">
    <property type="entry name" value="Secretin/TonB_short_N"/>
</dbReference>
<keyword evidence="9 10" id="KW-0998">Cell outer membrane</keyword>
<evidence type="ECO:0000256" key="10">
    <source>
        <dbReference type="PROSITE-ProRule" id="PRU01360"/>
    </source>
</evidence>
<accession>A0A1I2CHA2</accession>
<dbReference type="Gene3D" id="2.170.130.10">
    <property type="entry name" value="TonB-dependent receptor, plug domain"/>
    <property type="match status" value="1"/>
</dbReference>
<dbReference type="NCBIfam" id="TIGR04057">
    <property type="entry name" value="SusC_RagA_signa"/>
    <property type="match status" value="1"/>
</dbReference>
<evidence type="ECO:0000259" key="13">
    <source>
        <dbReference type="Pfam" id="PF07660"/>
    </source>
</evidence>
<dbReference type="STRING" id="655355.SAMN05216283_101729"/>
<evidence type="ECO:0000259" key="12">
    <source>
        <dbReference type="Pfam" id="PF00593"/>
    </source>
</evidence>
<dbReference type="GO" id="GO:0009279">
    <property type="term" value="C:cell outer membrane"/>
    <property type="evidence" value="ECO:0007669"/>
    <property type="project" value="UniProtKB-SubCell"/>
</dbReference>